<organism evidence="1 2">
    <name type="scientific">Leucogyrophana mollusca</name>
    <dbReference type="NCBI Taxonomy" id="85980"/>
    <lineage>
        <taxon>Eukaryota</taxon>
        <taxon>Fungi</taxon>
        <taxon>Dikarya</taxon>
        <taxon>Basidiomycota</taxon>
        <taxon>Agaricomycotina</taxon>
        <taxon>Agaricomycetes</taxon>
        <taxon>Agaricomycetidae</taxon>
        <taxon>Boletales</taxon>
        <taxon>Boletales incertae sedis</taxon>
        <taxon>Leucogyrophana</taxon>
    </lineage>
</organism>
<evidence type="ECO:0000313" key="2">
    <source>
        <dbReference type="Proteomes" id="UP000790709"/>
    </source>
</evidence>
<protein>
    <submittedName>
        <fullName evidence="1">Uncharacterized protein</fullName>
    </submittedName>
</protein>
<gene>
    <name evidence="1" type="ORF">BV22DRAFT_634493</name>
</gene>
<evidence type="ECO:0000313" key="1">
    <source>
        <dbReference type="EMBL" id="KAH7922753.1"/>
    </source>
</evidence>
<keyword evidence="2" id="KW-1185">Reference proteome</keyword>
<dbReference type="EMBL" id="MU266473">
    <property type="protein sequence ID" value="KAH7922753.1"/>
    <property type="molecule type" value="Genomic_DNA"/>
</dbReference>
<comment type="caution">
    <text evidence="1">The sequence shown here is derived from an EMBL/GenBank/DDBJ whole genome shotgun (WGS) entry which is preliminary data.</text>
</comment>
<accession>A0ACB8BD38</accession>
<sequence>MSDGASPRGLPLLSGPPPPTPGERAEASCRKCNKEFNILFTRSKKCNHCGYSYCSSCADYQALMPRSGSVSGYDAASVCAFCIELLSSKAQLKALPLAKLRKYVDAYNIQVKGPIDKLDLVDAIVAARGATGCLPPENEDYYRKNSVPRHGATKPRGLFTRMQEAASSSAPRPPPTRGQTPSSTSNSGPSFARPDLDPNYRPRTAPPPQQPRPQPQYRPYVPPPRPPNVPRPQQGSRPTTAYGSPNSNVPPQQPRFRTTSVPPTPAPQPAPPPAPTPTLDELLLMSPERISALSIGTLKAILWDNHVNARLILEKGDLVVKVNTLVDDERRERERKRREDEEEAERERLAKIEAEEEARQKEEAARVEREQQEAQATAAPADGDIDMSEEAVALEGDTVPPPTPPKVTPKAPMSAAVAERHGLCVICQDEEANIAIVDCGHLAMCRPCSELVMTTSRECPLCRTRIITEARLLRIFKT</sequence>
<dbReference type="Proteomes" id="UP000790709">
    <property type="component" value="Unassembled WGS sequence"/>
</dbReference>
<reference evidence="1" key="1">
    <citation type="journal article" date="2021" name="New Phytol.">
        <title>Evolutionary innovations through gain and loss of genes in the ectomycorrhizal Boletales.</title>
        <authorList>
            <person name="Wu G."/>
            <person name="Miyauchi S."/>
            <person name="Morin E."/>
            <person name="Kuo A."/>
            <person name="Drula E."/>
            <person name="Varga T."/>
            <person name="Kohler A."/>
            <person name="Feng B."/>
            <person name="Cao Y."/>
            <person name="Lipzen A."/>
            <person name="Daum C."/>
            <person name="Hundley H."/>
            <person name="Pangilinan J."/>
            <person name="Johnson J."/>
            <person name="Barry K."/>
            <person name="LaButti K."/>
            <person name="Ng V."/>
            <person name="Ahrendt S."/>
            <person name="Min B."/>
            <person name="Choi I.G."/>
            <person name="Park H."/>
            <person name="Plett J.M."/>
            <person name="Magnuson J."/>
            <person name="Spatafora J.W."/>
            <person name="Nagy L.G."/>
            <person name="Henrissat B."/>
            <person name="Grigoriev I.V."/>
            <person name="Yang Z.L."/>
            <person name="Xu J."/>
            <person name="Martin F.M."/>
        </authorList>
    </citation>
    <scope>NUCLEOTIDE SEQUENCE</scope>
    <source>
        <strain evidence="1">KUC20120723A-06</strain>
    </source>
</reference>
<proteinExistence type="predicted"/>
<name>A0ACB8BD38_9AGAM</name>